<reference evidence="1 2" key="1">
    <citation type="journal article" date="2013" name="Genome Announc.">
        <title>Draft genome sequences for three mercury-methylating, sulfate-reducing bacteria.</title>
        <authorList>
            <person name="Brown S.D."/>
            <person name="Hurt R.A.Jr."/>
            <person name="Gilmour C.C."/>
            <person name="Elias D.A."/>
        </authorList>
    </citation>
    <scope>NUCLEOTIDE SEQUENCE [LARGE SCALE GENOMIC DNA]</scope>
    <source>
        <strain evidence="1 2">DSM 16529</strain>
    </source>
</reference>
<organism evidence="1 2">
    <name type="scientific">Alkalidesulfovibrio alkalitolerans DSM 16529</name>
    <dbReference type="NCBI Taxonomy" id="1121439"/>
    <lineage>
        <taxon>Bacteria</taxon>
        <taxon>Pseudomonadati</taxon>
        <taxon>Thermodesulfobacteriota</taxon>
        <taxon>Desulfovibrionia</taxon>
        <taxon>Desulfovibrionales</taxon>
        <taxon>Desulfovibrionaceae</taxon>
        <taxon>Alkalidesulfovibrio</taxon>
    </lineage>
</organism>
<proteinExistence type="predicted"/>
<gene>
    <name evidence="1" type="ORF">dsat_1498</name>
</gene>
<dbReference type="AlphaFoldDB" id="S7UDS5"/>
<name>S7UDS5_9BACT</name>
<keyword evidence="2" id="KW-1185">Reference proteome</keyword>
<dbReference type="PATRIC" id="fig|1121439.3.peg.2886"/>
<protein>
    <submittedName>
        <fullName evidence="1">Uncharacterized protein</fullName>
    </submittedName>
</protein>
<dbReference type="EMBL" id="ATHI01000032">
    <property type="protein sequence ID" value="EPR30358.1"/>
    <property type="molecule type" value="Genomic_DNA"/>
</dbReference>
<dbReference type="Proteomes" id="UP000014975">
    <property type="component" value="Unassembled WGS sequence"/>
</dbReference>
<comment type="caution">
    <text evidence="1">The sequence shown here is derived from an EMBL/GenBank/DDBJ whole genome shotgun (WGS) entry which is preliminary data.</text>
</comment>
<sequence length="211" mass="22851">MTMFLTALSLSKTIASLPHRLEVIFAFAGELTRRGQSLRAAQALDCGARLILLSENLRSRVSESLTGWALKRPTGSISEGWMTVDIGLDLDRIVFGETYAGLHTRLCTPTPSPLVSVWLNAEADQLAPRDMETAVTQARDKSQAGMLLSCAKMLAPQARIAIAVGQMDAAFTAVTLLCSIFDEMTWEREENAELSEVLGICLAGLVVAHES</sequence>
<dbReference type="eggNOG" id="ENOG5032CMT">
    <property type="taxonomic scope" value="Bacteria"/>
</dbReference>
<evidence type="ECO:0000313" key="2">
    <source>
        <dbReference type="Proteomes" id="UP000014975"/>
    </source>
</evidence>
<evidence type="ECO:0000313" key="1">
    <source>
        <dbReference type="EMBL" id="EPR30358.1"/>
    </source>
</evidence>
<accession>S7UDS5</accession>
<dbReference type="STRING" id="1121439.dsat_1498"/>